<dbReference type="STRING" id="867345.SAMN05421693_1472"/>
<keyword evidence="2" id="KW-1185">Reference proteome</keyword>
<dbReference type="Proteomes" id="UP000199496">
    <property type="component" value="Unassembled WGS sequence"/>
</dbReference>
<dbReference type="OrthoDB" id="10021240at2"/>
<dbReference type="EMBL" id="FOFO01000047">
    <property type="protein sequence ID" value="SEQ52693.1"/>
    <property type="molecule type" value="Genomic_DNA"/>
</dbReference>
<protein>
    <submittedName>
        <fullName evidence="1">Uncharacterized protein</fullName>
    </submittedName>
</protein>
<feature type="non-terminal residue" evidence="1">
    <location>
        <position position="1"/>
    </location>
</feature>
<organism evidence="1 2">
    <name type="scientific">Ectothiorhodospira magna</name>
    <dbReference type="NCBI Taxonomy" id="867345"/>
    <lineage>
        <taxon>Bacteria</taxon>
        <taxon>Pseudomonadati</taxon>
        <taxon>Pseudomonadota</taxon>
        <taxon>Gammaproteobacteria</taxon>
        <taxon>Chromatiales</taxon>
        <taxon>Ectothiorhodospiraceae</taxon>
        <taxon>Ectothiorhodospira</taxon>
    </lineage>
</organism>
<reference evidence="1 2" key="1">
    <citation type="submission" date="2016-10" db="EMBL/GenBank/DDBJ databases">
        <authorList>
            <person name="de Groot N.N."/>
        </authorList>
    </citation>
    <scope>NUCLEOTIDE SEQUENCE [LARGE SCALE GENOMIC DNA]</scope>
    <source>
        <strain evidence="1 2">B7-7</strain>
    </source>
</reference>
<dbReference type="RefSeq" id="WP_162273547.1">
    <property type="nucleotide sequence ID" value="NZ_FOFO01000047.1"/>
</dbReference>
<evidence type="ECO:0000313" key="1">
    <source>
        <dbReference type="EMBL" id="SEQ52693.1"/>
    </source>
</evidence>
<proteinExistence type="predicted"/>
<gene>
    <name evidence="1" type="ORF">SAMN05421693_1472</name>
</gene>
<name>A0A1H9GRM6_9GAMM</name>
<evidence type="ECO:0000313" key="2">
    <source>
        <dbReference type="Proteomes" id="UP000199496"/>
    </source>
</evidence>
<sequence>GATAYTLTDAELNLDDLSEDELAIVTGATNAGDYVDLDDSTDEPGELGVPSFALVGKPSEFVVAEDAVATIYAVQATAAQYTNADKLVFQFAGDNTEEVTIDVSKSEGLASLRTILEANKEFKAAGLKAASAAATGTLTITDAQGRAFKTMELIEVPQFSNAQVNLLQSRLVNTDIVYLNIDGEQIELRGFDVADEKTGTAIAISIQTKLRAIENADGEKPYADMTVDFDADTSILTIADPARREISELSLQRTTDSKVEIKLGENDLAHVKQLELTFMGQTKVVGFVADKDDLANNINAAFGVTGIKADIATNENTVTISDTWGRDFGAGRLLSGGEGATASETIINDISAAEVGQFSITIGTDANAKIIEKVDVSGSTTLAELVDKINDALGNSGLEHVEASVQGTNSIKLTNAAGTGISGVYAGTELDAGDVSRVEISGLTDVLAGKVAEFSIKVGGKIFILKNTADENLAKGEINFSAIKTIDDLAGKLEKALQAMEAINERDDITVTVRDADNDPDTTSQTIIITDTAGRALSEIKMTGAEGKGKPASATIKGMNDSVAKLDLGYIEIKYGAEKVAKIEKKESSIFIKNKSDTLVDGNGENKPGFVGKNDWTDFEDQQTVTLNISQITSNVALKILGVTLGNDSDGADTLKLGGVAAEDGTPDFLDLAKLLSSIQVAKNQTAYHDLFTKKEFLSVKLNFKDGGSIELIDLIALDVKTAENKTVKDAVNGALDEGEGITATYQSITNEEAIVKLIEIMGENLELQKEDHENPNSVNAPINLGQTFLALEFGNQRLYVQEDDENLNLIDDVEVVKDAIAHKLGENFKIEFFAEDENLIITALDGTEITSVAFKTGPNGVSVIDDVELTKAVEGKEGIALDIGVIGTVSNASTGAPVFGVQVVVTEAGTPAGLNAEQLGDAGVVIASEQTPVIIISTTYSEGAPGAPVAGGLQLIQEGADAVDDAAWIATFNVALESELKEAYTFSLTLTEVLAEDAAEGTEAAIFEFTLEAEVGQTAEDIRDAMVAKIDADAAFIATLNEDSQIIVTAVAKTTNYDVETDVVLVGVSDDMANGG</sequence>
<dbReference type="AlphaFoldDB" id="A0A1H9GRM6"/>
<accession>A0A1H9GRM6</accession>